<organism evidence="7 8">
    <name type="scientific">Oryzihumus leptocrescens</name>
    <dbReference type="NCBI Taxonomy" id="297536"/>
    <lineage>
        <taxon>Bacteria</taxon>
        <taxon>Bacillati</taxon>
        <taxon>Actinomycetota</taxon>
        <taxon>Actinomycetes</taxon>
        <taxon>Micrococcales</taxon>
        <taxon>Intrasporangiaceae</taxon>
        <taxon>Oryzihumus</taxon>
    </lineage>
</organism>
<dbReference type="GO" id="GO:1902208">
    <property type="term" value="P:regulation of bacterial-type flagellum assembly"/>
    <property type="evidence" value="ECO:0007669"/>
    <property type="project" value="UniProtKB-UniRule"/>
</dbReference>
<dbReference type="Gene3D" id="2.60.40.4380">
    <property type="entry name" value="Translational regulator CsrA"/>
    <property type="match status" value="1"/>
</dbReference>
<gene>
    <name evidence="5" type="primary">csrA</name>
    <name evidence="7" type="ORF">FB474_3721</name>
</gene>
<dbReference type="GO" id="GO:0044781">
    <property type="term" value="P:bacterial-type flagellum organization"/>
    <property type="evidence" value="ECO:0007669"/>
    <property type="project" value="UniProtKB-KW"/>
</dbReference>
<evidence type="ECO:0000256" key="5">
    <source>
        <dbReference type="HAMAP-Rule" id="MF_00167"/>
    </source>
</evidence>
<dbReference type="GO" id="GO:0006402">
    <property type="term" value="P:mRNA catabolic process"/>
    <property type="evidence" value="ECO:0007669"/>
    <property type="project" value="InterPro"/>
</dbReference>
<evidence type="ECO:0000256" key="1">
    <source>
        <dbReference type="ARBA" id="ARBA00022490"/>
    </source>
</evidence>
<dbReference type="InterPro" id="IPR003751">
    <property type="entry name" value="CsrA"/>
</dbReference>
<dbReference type="EMBL" id="VFOQ01000002">
    <property type="protein sequence ID" value="TQL56953.1"/>
    <property type="molecule type" value="Genomic_DNA"/>
</dbReference>
<sequence>MLVLSRRPQQSFVIGHDIVITVLEVNGDNVRIGIKAPRDVDIHREEVYLELQQANQSAASPSAGALAAFTRRASKAPEGEEEPPAPPAD</sequence>
<keyword evidence="1 5" id="KW-0963">Cytoplasm</keyword>
<dbReference type="NCBIfam" id="NF002469">
    <property type="entry name" value="PRK01712.1"/>
    <property type="match status" value="1"/>
</dbReference>
<dbReference type="PANTHER" id="PTHR34984">
    <property type="entry name" value="CARBON STORAGE REGULATOR"/>
    <property type="match status" value="1"/>
</dbReference>
<dbReference type="InterPro" id="IPR036107">
    <property type="entry name" value="CsrA_sf"/>
</dbReference>
<comment type="caution">
    <text evidence="7">The sequence shown here is derived from an EMBL/GenBank/DDBJ whole genome shotgun (WGS) entry which is preliminary data.</text>
</comment>
<dbReference type="GO" id="GO:0006109">
    <property type="term" value="P:regulation of carbohydrate metabolic process"/>
    <property type="evidence" value="ECO:0007669"/>
    <property type="project" value="InterPro"/>
</dbReference>
<dbReference type="HAMAP" id="MF_00167">
    <property type="entry name" value="CsrA"/>
    <property type="match status" value="1"/>
</dbReference>
<dbReference type="Pfam" id="PF02599">
    <property type="entry name" value="CsrA"/>
    <property type="match status" value="1"/>
</dbReference>
<comment type="subunit">
    <text evidence="5">Homodimer; the beta-strands of each monomer intercalate to form a hydrophobic core, while the alpha-helices form wings that extend away from the core.</text>
</comment>
<dbReference type="SUPFAM" id="SSF117130">
    <property type="entry name" value="CsrA-like"/>
    <property type="match status" value="1"/>
</dbReference>
<dbReference type="FunFam" id="2.60.40.4380:FF:000002">
    <property type="entry name" value="Translational regulator CsrA"/>
    <property type="match status" value="1"/>
</dbReference>
<keyword evidence="2 5" id="KW-0678">Repressor</keyword>
<dbReference type="GO" id="GO:0048027">
    <property type="term" value="F:mRNA 5'-UTR binding"/>
    <property type="evidence" value="ECO:0007669"/>
    <property type="project" value="UniProtKB-UniRule"/>
</dbReference>
<evidence type="ECO:0000256" key="6">
    <source>
        <dbReference type="SAM" id="MobiDB-lite"/>
    </source>
</evidence>
<accession>A0A542Z9G9</accession>
<dbReference type="GO" id="GO:0005829">
    <property type="term" value="C:cytosol"/>
    <property type="evidence" value="ECO:0007669"/>
    <property type="project" value="TreeGrafter"/>
</dbReference>
<comment type="similarity">
    <text evidence="5">Belongs to the CsrA/RsmA family.</text>
</comment>
<dbReference type="RefSeq" id="WP_141790308.1">
    <property type="nucleotide sequence ID" value="NZ_BAAAKX010000015.1"/>
</dbReference>
<dbReference type="GO" id="GO:0045947">
    <property type="term" value="P:negative regulation of translational initiation"/>
    <property type="evidence" value="ECO:0007669"/>
    <property type="project" value="UniProtKB-UniRule"/>
</dbReference>
<protein>
    <recommendedName>
        <fullName evidence="5">Translational regulator CsrA</fullName>
    </recommendedName>
</protein>
<dbReference type="NCBIfam" id="TIGR00202">
    <property type="entry name" value="csrA"/>
    <property type="match status" value="1"/>
</dbReference>
<dbReference type="PANTHER" id="PTHR34984:SF1">
    <property type="entry name" value="CARBON STORAGE REGULATOR"/>
    <property type="match status" value="1"/>
</dbReference>
<keyword evidence="5" id="KW-1005">Bacterial flagellum biogenesis</keyword>
<evidence type="ECO:0000256" key="4">
    <source>
        <dbReference type="ARBA" id="ARBA00022884"/>
    </source>
</evidence>
<evidence type="ECO:0000256" key="2">
    <source>
        <dbReference type="ARBA" id="ARBA00022491"/>
    </source>
</evidence>
<evidence type="ECO:0000256" key="3">
    <source>
        <dbReference type="ARBA" id="ARBA00022845"/>
    </source>
</evidence>
<evidence type="ECO:0000313" key="7">
    <source>
        <dbReference type="EMBL" id="TQL56953.1"/>
    </source>
</evidence>
<keyword evidence="8" id="KW-1185">Reference proteome</keyword>
<feature type="region of interest" description="Disordered" evidence="6">
    <location>
        <begin position="60"/>
        <end position="89"/>
    </location>
</feature>
<comment type="function">
    <text evidence="5">A translational regulator that binds mRNA to regulate translation initiation and/or mRNA stability. Usually binds in the 5'-UTR at or near the Shine-Dalgarno sequence preventing ribosome-binding, thus repressing translation. Its main target seems to be the major flagellin gene, while its function is anatagonized by FliW.</text>
</comment>
<dbReference type="AlphaFoldDB" id="A0A542Z9G9"/>
<name>A0A542Z9G9_9MICO</name>
<dbReference type="Proteomes" id="UP000319514">
    <property type="component" value="Unassembled WGS sequence"/>
</dbReference>
<proteinExistence type="inferred from homology"/>
<dbReference type="OrthoDB" id="9809061at2"/>
<keyword evidence="4 5" id="KW-0694">RNA-binding</keyword>
<comment type="subcellular location">
    <subcellularLocation>
        <location evidence="5">Cytoplasm</location>
    </subcellularLocation>
</comment>
<evidence type="ECO:0000313" key="8">
    <source>
        <dbReference type="Proteomes" id="UP000319514"/>
    </source>
</evidence>
<keyword evidence="3 5" id="KW-0810">Translation regulation</keyword>
<reference evidence="7 8" key="1">
    <citation type="submission" date="2019-06" db="EMBL/GenBank/DDBJ databases">
        <title>Sequencing the genomes of 1000 actinobacteria strains.</title>
        <authorList>
            <person name="Klenk H.-P."/>
        </authorList>
    </citation>
    <scope>NUCLEOTIDE SEQUENCE [LARGE SCALE GENOMIC DNA]</scope>
    <source>
        <strain evidence="7 8">DSM 18082</strain>
    </source>
</reference>